<evidence type="ECO:0000256" key="2">
    <source>
        <dbReference type="ARBA" id="ARBA00009072"/>
    </source>
</evidence>
<keyword evidence="3" id="KW-0539">Nucleus</keyword>
<dbReference type="Pfam" id="PF09751">
    <property type="entry name" value="Es2"/>
    <property type="match status" value="1"/>
</dbReference>
<proteinExistence type="inferred from homology"/>
<protein>
    <recommendedName>
        <fullName evidence="6">Vps4 oligomerisation C-terminal domain-containing protein</fullName>
    </recommendedName>
</protein>
<dbReference type="PANTHER" id="PTHR12940">
    <property type="entry name" value="ES-2 PROTEIN - RELATED"/>
    <property type="match status" value="1"/>
</dbReference>
<comment type="caution">
    <text evidence="4">The sequence shown here is derived from an EMBL/GenBank/DDBJ whole genome shotgun (WGS) entry which is preliminary data.</text>
</comment>
<evidence type="ECO:0000313" key="4">
    <source>
        <dbReference type="EMBL" id="KAF3531463.1"/>
    </source>
</evidence>
<reference evidence="4 5" key="1">
    <citation type="journal article" date="2020" name="BMC Genomics">
        <title>Intraspecific diversification of the crop wild relative Brassica cretica Lam. using demographic model selection.</title>
        <authorList>
            <person name="Kioukis A."/>
            <person name="Michalopoulou V.A."/>
            <person name="Briers L."/>
            <person name="Pirintsos S."/>
            <person name="Studholme D.J."/>
            <person name="Pavlidis P."/>
            <person name="Sarris P.F."/>
        </authorList>
    </citation>
    <scope>NUCLEOTIDE SEQUENCE [LARGE SCALE GENOMIC DNA]</scope>
    <source>
        <strain evidence="5">cv. PFS-1207/04</strain>
    </source>
</reference>
<keyword evidence="5" id="KW-1185">Reference proteome</keyword>
<comment type="similarity">
    <text evidence="2">Belongs to the ESS2 family.</text>
</comment>
<organism evidence="4 5">
    <name type="scientific">Brassica cretica</name>
    <name type="common">Mustard</name>
    <dbReference type="NCBI Taxonomy" id="69181"/>
    <lineage>
        <taxon>Eukaryota</taxon>
        <taxon>Viridiplantae</taxon>
        <taxon>Streptophyta</taxon>
        <taxon>Embryophyta</taxon>
        <taxon>Tracheophyta</taxon>
        <taxon>Spermatophyta</taxon>
        <taxon>Magnoliopsida</taxon>
        <taxon>eudicotyledons</taxon>
        <taxon>Gunneridae</taxon>
        <taxon>Pentapetalae</taxon>
        <taxon>rosids</taxon>
        <taxon>malvids</taxon>
        <taxon>Brassicales</taxon>
        <taxon>Brassicaceae</taxon>
        <taxon>Brassiceae</taxon>
        <taxon>Brassica</taxon>
    </lineage>
</organism>
<evidence type="ECO:0000256" key="1">
    <source>
        <dbReference type="ARBA" id="ARBA00004123"/>
    </source>
</evidence>
<evidence type="ECO:0008006" key="6">
    <source>
        <dbReference type="Google" id="ProtNLM"/>
    </source>
</evidence>
<dbReference type="InterPro" id="IPR019148">
    <property type="entry name" value="Nuclear_protein_DGCR14_ESS-2"/>
</dbReference>
<evidence type="ECO:0000256" key="3">
    <source>
        <dbReference type="ARBA" id="ARBA00023242"/>
    </source>
</evidence>
<dbReference type="Proteomes" id="UP000266723">
    <property type="component" value="Unassembled WGS sequence"/>
</dbReference>
<sequence>MSLCLLYLSLSSTDESRRFQNRNFVIDLSSMDESSPTHSSAIIGLSLILRFSDSPINFIGSETQIICLFPIRDVSIAWPLSTIAPRNAKKRMRVLDEDAYVEAIEKIIERDYFPDITKLKDRLDWIQAVKARPGSDPRLPIKDHREAWEEG</sequence>
<evidence type="ECO:0000313" key="5">
    <source>
        <dbReference type="Proteomes" id="UP000266723"/>
    </source>
</evidence>
<dbReference type="EMBL" id="QGKV02001507">
    <property type="protein sequence ID" value="KAF3531463.1"/>
    <property type="molecule type" value="Genomic_DNA"/>
</dbReference>
<accession>A0ABQ7BFZ1</accession>
<name>A0ABQ7BFZ1_BRACR</name>
<comment type="subcellular location">
    <subcellularLocation>
        <location evidence="1">Nucleus</location>
    </subcellularLocation>
</comment>
<gene>
    <name evidence="4" type="ORF">DY000_02042832</name>
</gene>
<dbReference type="PANTHER" id="PTHR12940:SF0">
    <property type="entry name" value="SPLICING FACTOR ESS-2 HOMOLOG"/>
    <property type="match status" value="1"/>
</dbReference>